<reference evidence="1 2" key="1">
    <citation type="journal article" date="2019" name="Sci. Rep.">
        <title>Orb-weaving spider Araneus ventricosus genome elucidates the spidroin gene catalogue.</title>
        <authorList>
            <person name="Kono N."/>
            <person name="Nakamura H."/>
            <person name="Ohtoshi R."/>
            <person name="Moran D.A.P."/>
            <person name="Shinohara A."/>
            <person name="Yoshida Y."/>
            <person name="Fujiwara M."/>
            <person name="Mori M."/>
            <person name="Tomita M."/>
            <person name="Arakawa K."/>
        </authorList>
    </citation>
    <scope>NUCLEOTIDE SEQUENCE [LARGE SCALE GENOMIC DNA]</scope>
</reference>
<accession>A0A4Y2H6V6</accession>
<comment type="caution">
    <text evidence="1">The sequence shown here is derived from an EMBL/GenBank/DDBJ whole genome shotgun (WGS) entry which is preliminary data.</text>
</comment>
<gene>
    <name evidence="1" type="ORF">AVEN_9571_1</name>
</gene>
<dbReference type="Proteomes" id="UP000499080">
    <property type="component" value="Unassembled WGS sequence"/>
</dbReference>
<dbReference type="OrthoDB" id="416454at2759"/>
<proteinExistence type="predicted"/>
<protein>
    <recommendedName>
        <fullName evidence="3">Reverse transcriptase domain-containing protein</fullName>
    </recommendedName>
</protein>
<dbReference type="AlphaFoldDB" id="A0A4Y2H6V6"/>
<evidence type="ECO:0000313" key="2">
    <source>
        <dbReference type="Proteomes" id="UP000499080"/>
    </source>
</evidence>
<evidence type="ECO:0008006" key="3">
    <source>
        <dbReference type="Google" id="ProtNLM"/>
    </source>
</evidence>
<organism evidence="1 2">
    <name type="scientific">Araneus ventricosus</name>
    <name type="common">Orbweaver spider</name>
    <name type="synonym">Epeira ventricosa</name>
    <dbReference type="NCBI Taxonomy" id="182803"/>
    <lineage>
        <taxon>Eukaryota</taxon>
        <taxon>Metazoa</taxon>
        <taxon>Ecdysozoa</taxon>
        <taxon>Arthropoda</taxon>
        <taxon>Chelicerata</taxon>
        <taxon>Arachnida</taxon>
        <taxon>Araneae</taxon>
        <taxon>Araneomorphae</taxon>
        <taxon>Entelegynae</taxon>
        <taxon>Araneoidea</taxon>
        <taxon>Araneidae</taxon>
        <taxon>Araneus</taxon>
    </lineage>
</organism>
<evidence type="ECO:0000313" key="1">
    <source>
        <dbReference type="EMBL" id="GBM61297.1"/>
    </source>
</evidence>
<sequence>MALRFTARSTLPYNSEFRMFELETALSQEHDTSPGPDGITYNMLRHLNTTSLSHLLFLFNRIWTEQKYPSQWHECIVIPILKPGKDPSDPLRYRSIALTSCLCNTFELMVNARLVFELEKQGIISRLQSGFRRRRSTLDNLVLLPKYATHWLKGTILSLYSLI</sequence>
<dbReference type="PANTHER" id="PTHR19446">
    <property type="entry name" value="REVERSE TRANSCRIPTASES"/>
    <property type="match status" value="1"/>
</dbReference>
<name>A0A4Y2H6V6_ARAVE</name>
<keyword evidence="2" id="KW-1185">Reference proteome</keyword>
<dbReference type="EMBL" id="BGPR01001762">
    <property type="protein sequence ID" value="GBM61297.1"/>
    <property type="molecule type" value="Genomic_DNA"/>
</dbReference>